<protein>
    <recommendedName>
        <fullName evidence="1">Double jelly roll-like domain-containing protein</fullName>
    </recommendedName>
</protein>
<gene>
    <name evidence="2" type="ORF">PR048_028265</name>
</gene>
<proteinExistence type="predicted"/>
<organism evidence="2 3">
    <name type="scientific">Dryococelus australis</name>
    <dbReference type="NCBI Taxonomy" id="614101"/>
    <lineage>
        <taxon>Eukaryota</taxon>
        <taxon>Metazoa</taxon>
        <taxon>Ecdysozoa</taxon>
        <taxon>Arthropoda</taxon>
        <taxon>Hexapoda</taxon>
        <taxon>Insecta</taxon>
        <taxon>Pterygota</taxon>
        <taxon>Neoptera</taxon>
        <taxon>Polyneoptera</taxon>
        <taxon>Phasmatodea</taxon>
        <taxon>Verophasmatodea</taxon>
        <taxon>Anareolatae</taxon>
        <taxon>Phasmatidae</taxon>
        <taxon>Eurycanthinae</taxon>
        <taxon>Dryococelus</taxon>
    </lineage>
</organism>
<comment type="caution">
    <text evidence="2">The sequence shown here is derived from an EMBL/GenBank/DDBJ whole genome shotgun (WGS) entry which is preliminary data.</text>
</comment>
<dbReference type="Pfam" id="PF21738">
    <property type="entry name" value="DJR-like_dom"/>
    <property type="match status" value="1"/>
</dbReference>
<sequence length="433" mass="49006">MHFAISLTLHNLNRRISQPDTSRMRYSQKNAEQRISAKDTTLGERAAAWYSALSSFAGGASGITKGINTSDNEHKNLTEMKGHNATTEALTLRERKKGMILGDDAKFTMEANMNTLQCFVICSKRIDFSKHYYFHALLGFKLSVYEANVDHTSQPVNILEVNVLPIRVDICKGAYINDEQTSFIPEFISSGSKTIIHVLVSVKSIDSLTFKVVDKSAKNCKKHNSMKNCPEKLTLPSRLILQKLGYKLKKRKMKNDITNIDRRASTSLDNRRKFAYPFNSKTSLHFHRKVCFWCRGKLLKDADDTTTKINSNRVISVSDRIPYELNGTEIDSNRNLGITSTLNNWVLLTNNQSTCLQNAGWDHIGSEAVLLSNNGAFEVWYFKESKYLSLCNNDANALLSEQNAATKIELAAVEWIMPHMKVAHEEHLTLLKF</sequence>
<feature type="non-terminal residue" evidence="2">
    <location>
        <position position="433"/>
    </location>
</feature>
<feature type="domain" description="Double jelly roll-like" evidence="1">
    <location>
        <begin position="309"/>
        <end position="365"/>
    </location>
</feature>
<reference evidence="2 3" key="1">
    <citation type="submission" date="2023-02" db="EMBL/GenBank/DDBJ databases">
        <title>LHISI_Scaffold_Assembly.</title>
        <authorList>
            <person name="Stuart O.P."/>
            <person name="Cleave R."/>
            <person name="Magrath M.J.L."/>
            <person name="Mikheyev A.S."/>
        </authorList>
    </citation>
    <scope>NUCLEOTIDE SEQUENCE [LARGE SCALE GENOMIC DNA]</scope>
    <source>
        <strain evidence="2">Daus_M_001</strain>
        <tissue evidence="2">Leg muscle</tissue>
    </source>
</reference>
<dbReference type="EMBL" id="JARBHB010000012">
    <property type="protein sequence ID" value="KAJ8871925.1"/>
    <property type="molecule type" value="Genomic_DNA"/>
</dbReference>
<accession>A0ABQ9GIT3</accession>
<dbReference type="InterPro" id="IPR049512">
    <property type="entry name" value="DJR-like_dom"/>
</dbReference>
<name>A0ABQ9GIT3_9NEOP</name>
<evidence type="ECO:0000313" key="2">
    <source>
        <dbReference type="EMBL" id="KAJ8871925.1"/>
    </source>
</evidence>
<dbReference type="Proteomes" id="UP001159363">
    <property type="component" value="Chromosome 11"/>
</dbReference>
<evidence type="ECO:0000259" key="1">
    <source>
        <dbReference type="Pfam" id="PF21738"/>
    </source>
</evidence>
<keyword evidence="3" id="KW-1185">Reference proteome</keyword>
<evidence type="ECO:0000313" key="3">
    <source>
        <dbReference type="Proteomes" id="UP001159363"/>
    </source>
</evidence>